<evidence type="ECO:0000313" key="1">
    <source>
        <dbReference type="EMBL" id="KAB8198718.1"/>
    </source>
</evidence>
<proteinExistence type="predicted"/>
<comment type="caution">
    <text evidence="1">The sequence shown here is derived from an EMBL/GenBank/DDBJ whole genome shotgun (WGS) entry which is preliminary data.</text>
</comment>
<name>A0A508BFP2_9GAMM</name>
<reference evidence="1 2" key="1">
    <citation type="submission" date="2019-10" db="EMBL/GenBank/DDBJ databases">
        <title>Lysobacter alkalisoli sp. nov., isolated from saline-alkaline soil.</title>
        <authorList>
            <person name="Sun J.-Q."/>
        </authorList>
    </citation>
    <scope>NUCLEOTIDE SEQUENCE [LARGE SCALE GENOMIC DNA]</scope>
    <source>
        <strain evidence="1 2">KCTC 42381</strain>
    </source>
</reference>
<dbReference type="EMBL" id="VICD02000006">
    <property type="protein sequence ID" value="KAB8198718.1"/>
    <property type="molecule type" value="Genomic_DNA"/>
</dbReference>
<dbReference type="Proteomes" id="UP000320431">
    <property type="component" value="Unassembled WGS sequence"/>
</dbReference>
<gene>
    <name evidence="1" type="ORF">FKV24_000700</name>
</gene>
<organism evidence="1 2">
    <name type="scientific">Marilutibacter maris</name>
    <dbReference type="NCBI Taxonomy" id="1605891"/>
    <lineage>
        <taxon>Bacteria</taxon>
        <taxon>Pseudomonadati</taxon>
        <taxon>Pseudomonadota</taxon>
        <taxon>Gammaproteobacteria</taxon>
        <taxon>Lysobacterales</taxon>
        <taxon>Lysobacteraceae</taxon>
        <taxon>Marilutibacter</taxon>
    </lineage>
</organism>
<accession>A0A508BFP2</accession>
<evidence type="ECO:0000313" key="2">
    <source>
        <dbReference type="Proteomes" id="UP000320431"/>
    </source>
</evidence>
<dbReference type="RefSeq" id="WP_141480809.1">
    <property type="nucleotide sequence ID" value="NZ_VICD02000006.1"/>
</dbReference>
<dbReference type="AlphaFoldDB" id="A0A508BFP2"/>
<sequence length="87" mass="10008">MTISVIRPFSNEDAAVVEKAAARFCTRHGIQRDADYPDAYMDVRVHLRNESDNPLRQLWQACFCRAVGLPYDRRLTVAHGHLGFYID</sequence>
<protein>
    <submittedName>
        <fullName evidence="1">Uncharacterized protein</fullName>
    </submittedName>
</protein>